<dbReference type="Pfam" id="PF14559">
    <property type="entry name" value="TPR_19"/>
    <property type="match status" value="1"/>
</dbReference>
<dbReference type="OrthoDB" id="1404833at2"/>
<accession>A0A2S9WSP1</accession>
<organism evidence="2 3">
    <name type="scientific">Nonlabens agnitus</name>
    <dbReference type="NCBI Taxonomy" id="870484"/>
    <lineage>
        <taxon>Bacteria</taxon>
        <taxon>Pseudomonadati</taxon>
        <taxon>Bacteroidota</taxon>
        <taxon>Flavobacteriia</taxon>
        <taxon>Flavobacteriales</taxon>
        <taxon>Flavobacteriaceae</taxon>
        <taxon>Nonlabens</taxon>
    </lineage>
</organism>
<dbReference type="RefSeq" id="WP_105982327.1">
    <property type="nucleotide sequence ID" value="NZ_MQUC01000003.1"/>
</dbReference>
<evidence type="ECO:0000256" key="1">
    <source>
        <dbReference type="SAM" id="Phobius"/>
    </source>
</evidence>
<feature type="transmembrane region" description="Helical" evidence="1">
    <location>
        <begin position="92"/>
        <end position="111"/>
    </location>
</feature>
<evidence type="ECO:0000313" key="2">
    <source>
        <dbReference type="EMBL" id="PRP66500.1"/>
    </source>
</evidence>
<dbReference type="EMBL" id="MQUC01000003">
    <property type="protein sequence ID" value="PRP66500.1"/>
    <property type="molecule type" value="Genomic_DNA"/>
</dbReference>
<dbReference type="SUPFAM" id="SSF48452">
    <property type="entry name" value="TPR-like"/>
    <property type="match status" value="1"/>
</dbReference>
<keyword evidence="1" id="KW-0472">Membrane</keyword>
<protein>
    <submittedName>
        <fullName evidence="2">Uncharacterized protein</fullName>
    </submittedName>
</protein>
<evidence type="ECO:0000313" key="3">
    <source>
        <dbReference type="Proteomes" id="UP000239532"/>
    </source>
</evidence>
<name>A0A2S9WSP1_9FLAO</name>
<keyword evidence="3" id="KW-1185">Reference proteome</keyword>
<feature type="transmembrane region" description="Helical" evidence="1">
    <location>
        <begin position="21"/>
        <end position="40"/>
    </location>
</feature>
<dbReference type="Gene3D" id="1.25.40.10">
    <property type="entry name" value="Tetratricopeptide repeat domain"/>
    <property type="match status" value="2"/>
</dbReference>
<proteinExistence type="predicted"/>
<dbReference type="NCBIfam" id="NF047558">
    <property type="entry name" value="TPR_END_plus"/>
    <property type="match status" value="1"/>
</dbReference>
<reference evidence="2 3" key="1">
    <citation type="submission" date="2016-11" db="EMBL/GenBank/DDBJ databases">
        <title>Trade-off between light-utilization and light-protection in marine flavobacteria.</title>
        <authorList>
            <person name="Kumagai Y."/>
        </authorList>
    </citation>
    <scope>NUCLEOTIDE SEQUENCE [LARGE SCALE GENOMIC DNA]</scope>
    <source>
        <strain evidence="2 3">JCM 17109</strain>
    </source>
</reference>
<keyword evidence="1" id="KW-1133">Transmembrane helix</keyword>
<comment type="caution">
    <text evidence="2">The sequence shown here is derived from an EMBL/GenBank/DDBJ whole genome shotgun (WGS) entry which is preliminary data.</text>
</comment>
<dbReference type="Proteomes" id="UP000239532">
    <property type="component" value="Unassembled WGS sequence"/>
</dbReference>
<gene>
    <name evidence="2" type="ORF">BST86_05020</name>
</gene>
<sequence length="661" mass="75946">MTIKQFIAECQKKDVLKLISIYLVSTWVLLQVLAVVWEPIGLPKKSVTVLILILVLGFPFYLYYIYKFKIHIEYNEDQSKKELASIASFKKIYFGTVAIFSVVCMAVVVVITKANFFNNDEPLVKTVVRVESEPIVDVDDRIVVLKFKNNSMQDSLDVAGSMAADWIIQGINEKQIAQVISTETIKQYAEDFEGYTSGSIKILDRFIQPSKIITGTYFLNKDQLIVQSSITDGKTSDILVSFKPQSCSSRDPLVCIENIKQLIMGYLFLENKNDSLSLQRNPPKYMAYEKLLEAKSKSHREKDYLNLLNESISIDPTFFEPQVLRVAYHYGQGNYKIADSLRRTIKLTAYDNKRQANLLKYYEALINGENDRVYQTLLEEYRFVPQQLVDNSTVMVVAQQYVNRPEDVEPIYERISNDSLDLYNCHTCLNRQYVSALAHIELGDYQKVISELEKVIKDREQELLLEPLVVAYLKTGQKRKIDLLLERQELSLRPEEIVRLQYFLGMQAMLMDDLAFAKAKFLKVIELSQGFEDASTLQSMLWLGQNVKALSLAQRLAAAKPADIRIKSLLATAFYKAGNKSQAMETLAQIKRLKTDYDYGSTDYELARYHAGIGNDDKALRLLQTSIADGNIYTTRRFQNDPVFKNIIKTPEFDKIMNYWH</sequence>
<keyword evidence="1" id="KW-0812">Transmembrane</keyword>
<feature type="transmembrane region" description="Helical" evidence="1">
    <location>
        <begin position="46"/>
        <end position="66"/>
    </location>
</feature>
<dbReference type="AlphaFoldDB" id="A0A2S9WSP1"/>
<dbReference type="InterPro" id="IPR011990">
    <property type="entry name" value="TPR-like_helical_dom_sf"/>
</dbReference>